<dbReference type="Proteomes" id="UP000182409">
    <property type="component" value="Unassembled WGS sequence"/>
</dbReference>
<evidence type="ECO:0000313" key="2">
    <source>
        <dbReference type="Proteomes" id="UP000182409"/>
    </source>
</evidence>
<dbReference type="CDD" id="cd00085">
    <property type="entry name" value="HNHc"/>
    <property type="match status" value="1"/>
</dbReference>
<organism evidence="1 2">
    <name type="scientific">Terriglobus roseus</name>
    <dbReference type="NCBI Taxonomy" id="392734"/>
    <lineage>
        <taxon>Bacteria</taxon>
        <taxon>Pseudomonadati</taxon>
        <taxon>Acidobacteriota</taxon>
        <taxon>Terriglobia</taxon>
        <taxon>Terriglobales</taxon>
        <taxon>Acidobacteriaceae</taxon>
        <taxon>Terriglobus</taxon>
    </lineage>
</organism>
<proteinExistence type="predicted"/>
<name>A0A1H4K8H6_9BACT</name>
<dbReference type="EMBL" id="FNSD01000001">
    <property type="protein sequence ID" value="SEB54338.1"/>
    <property type="molecule type" value="Genomic_DNA"/>
</dbReference>
<evidence type="ECO:0000313" key="1">
    <source>
        <dbReference type="EMBL" id="SEB54338.1"/>
    </source>
</evidence>
<gene>
    <name evidence="1" type="ORF">SAMN05443244_1043</name>
</gene>
<protein>
    <recommendedName>
        <fullName evidence="3">HNH endonuclease</fullName>
    </recommendedName>
</protein>
<sequence>MRRGWREDIYTRSAAPPLRTGRDPRARECATCYTLRRQDDECFGGLREAVLERDQYRCRVCDAPRRIKRSIIVHHRVPGRSVLHPMISLCPGCHAKVHRTTVVLSAMPPLLLKLWREQHPDRHEQRILDFRKKDMQSRPMF</sequence>
<reference evidence="1 2" key="1">
    <citation type="submission" date="2016-10" db="EMBL/GenBank/DDBJ databases">
        <authorList>
            <person name="de Groot N.N."/>
        </authorList>
    </citation>
    <scope>NUCLEOTIDE SEQUENCE [LARGE SCALE GENOMIC DNA]</scope>
    <source>
        <strain evidence="1 2">AB35.6</strain>
    </source>
</reference>
<evidence type="ECO:0008006" key="3">
    <source>
        <dbReference type="Google" id="ProtNLM"/>
    </source>
</evidence>
<dbReference type="AlphaFoldDB" id="A0A1H4K8H6"/>
<dbReference type="InterPro" id="IPR003615">
    <property type="entry name" value="HNH_nuc"/>
</dbReference>
<accession>A0A1H4K8H6</accession>